<evidence type="ECO:0000259" key="5">
    <source>
        <dbReference type="SMART" id="SM00849"/>
    </source>
</evidence>
<gene>
    <name evidence="6" type="ORF">IAG03_01045</name>
</gene>
<dbReference type="CDD" id="cd06262">
    <property type="entry name" value="metallo-hydrolase-like_MBL-fold"/>
    <property type="match status" value="1"/>
</dbReference>
<dbReference type="InterPro" id="IPR036866">
    <property type="entry name" value="RibonucZ/Hydroxyglut_hydro"/>
</dbReference>
<dbReference type="SUPFAM" id="SSF56281">
    <property type="entry name" value="Metallo-hydrolase/oxidoreductase"/>
    <property type="match status" value="1"/>
</dbReference>
<protein>
    <submittedName>
        <fullName evidence="6">MBL fold metallo-hydrolase</fullName>
    </submittedName>
</protein>
<name>A0A926HQV3_9FIRM</name>
<evidence type="ECO:0000256" key="4">
    <source>
        <dbReference type="ARBA" id="ARBA00022833"/>
    </source>
</evidence>
<dbReference type="Pfam" id="PF00753">
    <property type="entry name" value="Lactamase_B"/>
    <property type="match status" value="1"/>
</dbReference>
<comment type="cofactor">
    <cofactor evidence="1">
        <name>Zn(2+)</name>
        <dbReference type="ChEBI" id="CHEBI:29105"/>
    </cofactor>
</comment>
<reference evidence="6" key="1">
    <citation type="submission" date="2020-08" db="EMBL/GenBank/DDBJ databases">
        <title>Genome public.</title>
        <authorList>
            <person name="Liu C."/>
            <person name="Sun Q."/>
        </authorList>
    </citation>
    <scope>NUCLEOTIDE SEQUENCE</scope>
    <source>
        <strain evidence="6">NSJ-40</strain>
    </source>
</reference>
<evidence type="ECO:0000256" key="1">
    <source>
        <dbReference type="ARBA" id="ARBA00001947"/>
    </source>
</evidence>
<dbReference type="RefSeq" id="WP_249317814.1">
    <property type="nucleotide sequence ID" value="NZ_JACRSN010000001.1"/>
</dbReference>
<dbReference type="InterPro" id="IPR051453">
    <property type="entry name" value="MBL_Glyoxalase_II"/>
</dbReference>
<comment type="caution">
    <text evidence="6">The sequence shown here is derived from an EMBL/GenBank/DDBJ whole genome shotgun (WGS) entry which is preliminary data.</text>
</comment>
<keyword evidence="7" id="KW-1185">Reference proteome</keyword>
<dbReference type="GO" id="GO:0016787">
    <property type="term" value="F:hydrolase activity"/>
    <property type="evidence" value="ECO:0007669"/>
    <property type="project" value="UniProtKB-KW"/>
</dbReference>
<dbReference type="GO" id="GO:0046872">
    <property type="term" value="F:metal ion binding"/>
    <property type="evidence" value="ECO:0007669"/>
    <property type="project" value="UniProtKB-KW"/>
</dbReference>
<keyword evidence="4" id="KW-0862">Zinc</keyword>
<evidence type="ECO:0000313" key="7">
    <source>
        <dbReference type="Proteomes" id="UP000651482"/>
    </source>
</evidence>
<keyword evidence="2" id="KW-0479">Metal-binding</keyword>
<dbReference type="EMBL" id="JACRSN010000001">
    <property type="protein sequence ID" value="MBC8532608.1"/>
    <property type="molecule type" value="Genomic_DNA"/>
</dbReference>
<sequence length="206" mass="22487">MEITRFCDPFMGENCYLVRDLCGAAAVIDPGFEAAEKVLPYAEEIRAILLTHGHFDHIASVKAIAEQTHAKIYLHEADGAFPQESRLNLSSLMPALPCPAFSADVLFRDGEQICVGALSFSVLHTPGHTPGSSCFLTDDALFTGDTVLSGSIGRTDFPGGDRYAMRESCRKLAALSGEFRVYPGHGEESAFSYEKRNNLYLRDVSC</sequence>
<evidence type="ECO:0000256" key="2">
    <source>
        <dbReference type="ARBA" id="ARBA00022723"/>
    </source>
</evidence>
<evidence type="ECO:0000256" key="3">
    <source>
        <dbReference type="ARBA" id="ARBA00022801"/>
    </source>
</evidence>
<dbReference type="PANTHER" id="PTHR46233:SF3">
    <property type="entry name" value="HYDROXYACYLGLUTATHIONE HYDROLASE GLOC"/>
    <property type="match status" value="1"/>
</dbReference>
<dbReference type="SMART" id="SM00849">
    <property type="entry name" value="Lactamase_B"/>
    <property type="match status" value="1"/>
</dbReference>
<feature type="domain" description="Metallo-beta-lactamase" evidence="5">
    <location>
        <begin position="12"/>
        <end position="185"/>
    </location>
</feature>
<proteinExistence type="predicted"/>
<dbReference type="AlphaFoldDB" id="A0A926HQV3"/>
<dbReference type="PANTHER" id="PTHR46233">
    <property type="entry name" value="HYDROXYACYLGLUTATHIONE HYDROLASE GLOC"/>
    <property type="match status" value="1"/>
</dbReference>
<dbReference type="Proteomes" id="UP000651482">
    <property type="component" value="Unassembled WGS sequence"/>
</dbReference>
<evidence type="ECO:0000313" key="6">
    <source>
        <dbReference type="EMBL" id="MBC8532608.1"/>
    </source>
</evidence>
<dbReference type="InterPro" id="IPR001279">
    <property type="entry name" value="Metallo-B-lactamas"/>
</dbReference>
<organism evidence="6 7">
    <name type="scientific">Yeguia hominis</name>
    <dbReference type="NCBI Taxonomy" id="2763662"/>
    <lineage>
        <taxon>Bacteria</taxon>
        <taxon>Bacillati</taxon>
        <taxon>Bacillota</taxon>
        <taxon>Clostridia</taxon>
        <taxon>Eubacteriales</taxon>
        <taxon>Yeguiaceae</taxon>
        <taxon>Yeguia</taxon>
    </lineage>
</organism>
<keyword evidence="3" id="KW-0378">Hydrolase</keyword>
<dbReference type="Gene3D" id="3.60.15.10">
    <property type="entry name" value="Ribonuclease Z/Hydroxyacylglutathione hydrolase-like"/>
    <property type="match status" value="1"/>
</dbReference>
<accession>A0A926HQV3</accession>